<accession>A0A0N1HXR8</accession>
<evidence type="ECO:0000259" key="3">
    <source>
        <dbReference type="Pfam" id="PF09994"/>
    </source>
</evidence>
<gene>
    <name evidence="4" type="ORF">AB675_786</name>
</gene>
<dbReference type="GO" id="GO:0005525">
    <property type="term" value="F:GTP binding"/>
    <property type="evidence" value="ECO:0007669"/>
    <property type="project" value="InterPro"/>
</dbReference>
<feature type="domain" description="G" evidence="2">
    <location>
        <begin position="426"/>
        <end position="550"/>
    </location>
</feature>
<dbReference type="GeneID" id="28740140"/>
<dbReference type="Pfam" id="PF09994">
    <property type="entry name" value="T6SS_Tle1-like_cat"/>
    <property type="match status" value="1"/>
</dbReference>
<evidence type="ECO:0008006" key="6">
    <source>
        <dbReference type="Google" id="ProtNLM"/>
    </source>
</evidence>
<dbReference type="Pfam" id="PF01926">
    <property type="entry name" value="MMR_HSR1"/>
    <property type="match status" value="1"/>
</dbReference>
<dbReference type="InterPro" id="IPR006073">
    <property type="entry name" value="GTP-bd"/>
</dbReference>
<dbReference type="Proteomes" id="UP000038010">
    <property type="component" value="Unassembled WGS sequence"/>
</dbReference>
<feature type="domain" description="T6SS Phospholipase effector Tle1-like catalytic" evidence="3">
    <location>
        <begin position="8"/>
        <end position="260"/>
    </location>
</feature>
<dbReference type="RefSeq" id="XP_018005390.1">
    <property type="nucleotide sequence ID" value="XM_018148271.1"/>
</dbReference>
<dbReference type="OrthoDB" id="59699at2759"/>
<dbReference type="Gene3D" id="3.40.50.300">
    <property type="entry name" value="P-loop containing nucleotide triphosphate hydrolases"/>
    <property type="match status" value="1"/>
</dbReference>
<reference evidence="4 5" key="1">
    <citation type="submission" date="2015-06" db="EMBL/GenBank/DDBJ databases">
        <title>Draft genome of the ant-associated black yeast Phialophora attae CBS 131958.</title>
        <authorList>
            <person name="Moreno L.F."/>
            <person name="Stielow B.J."/>
            <person name="de Hoog S."/>
            <person name="Vicente V.A."/>
            <person name="Weiss V.A."/>
            <person name="de Vries M."/>
            <person name="Cruz L.M."/>
            <person name="Souza E.M."/>
        </authorList>
    </citation>
    <scope>NUCLEOTIDE SEQUENCE [LARGE SCALE GENOMIC DNA]</scope>
    <source>
        <strain evidence="4 5">CBS 131958</strain>
    </source>
</reference>
<dbReference type="SUPFAM" id="SSF52540">
    <property type="entry name" value="P-loop containing nucleoside triphosphate hydrolases"/>
    <property type="match status" value="1"/>
</dbReference>
<name>A0A0N1HXR8_9EURO</name>
<comment type="caution">
    <text evidence="4">The sequence shown here is derived from an EMBL/GenBank/DDBJ whole genome shotgun (WGS) entry which is preliminary data.</text>
</comment>
<proteinExistence type="predicted"/>
<dbReference type="PANTHER" id="PTHR33840:SF1">
    <property type="entry name" value="TLE1 PHOSPHOLIPASE DOMAIN-CONTAINING PROTEIN"/>
    <property type="match status" value="1"/>
</dbReference>
<protein>
    <recommendedName>
        <fullName evidence="6">DUF2235 domain-containing protein</fullName>
    </recommendedName>
</protein>
<evidence type="ECO:0000313" key="4">
    <source>
        <dbReference type="EMBL" id="KPI45427.1"/>
    </source>
</evidence>
<sequence>MAEKILNRIVICVDGSEYDENGRTGHENASNIFRLKSVLATGTTYDGQSRGITQSVRYYQTSSEGRTGIGRLKGRSVGSIDQQVREITRDVCQRLESPADEVCFYGFGRGAYVVRAVAAVLHYMGLPKAIANFDDAFTKALELERARQLDDSLNGTKLLSQLKVLCDEPPIIRFMGVFDTVKPSLERHQYEVAFVPSIRNVRHAVAFNEARLVPELFEAPAADTMEGRSFCQAWFMGGHHDMGGGTQHDGLSLYPLQWMLIESMKAGIVLDQGRKEGVLQLAFPQFAGGLPQLSGEEKIEWRIKYANQLFVTMFDLASLHTETRTESTHTVRINQGKNVLNNQRKIWNNSTKALLGYNEKQPNSTIIHPSLYAILDRNPKMYDSGLFRLRKLELSDFQERCMDDQGEMQPWLEGLHLQASGVKAFRILVCGKTGVGKSTLINKVFGVEMTEESTNYAQGQHDINTAFESPNHPGLLIHDSRGWQAGSDHELDLIGKFLRHRAFQKDPAESLHVIWFCVDSDVSRIEEADKRTFATIAQYSNHVPVFVVGTKKDKLVAYRKMELLEAHMQQTNDYKAASKLANEEAGKLADDQFMKLKDQLSEIEHYKADGYCCISKDDDTGVKSLLNQTLDLIADERVRIFCVAAQVMDVEQKIDSAITECMRLGTHAIRTAMVPLPFSGMIGTPTVSRIICEHVLQCFGFPKAAPEAVEEIMSRVVMGNLKSFLKVTLAQFGAVSLTAIGVGVPTLGIGTIIGGIGCILATPPTARMLFKCACDMILILERSFRYQGRYVSVKQIEDAAVYYTTASTKTFSGKEVLLQQHVHDEVDRLIPLKKISIGFRFARLRSGLQDIIYMNRFDKKVGAPLSSVSSVEIASPSTQNLAVPELEAPLHRVELDAGVDATPRPSGIPEMLGDTKQPTEMLSPMSTAATSGISPMSPTNYHNQEARRHNTVGSQGSASTEAGFTTFSSLDSSSIVTSPTLADDMSSAGTMVATPTGMYRELDDTSKEGREKMALNEERRTKSEQKEMGLFKRSLSKWSLKKSKTNV</sequence>
<dbReference type="EMBL" id="LFJN01000001">
    <property type="protein sequence ID" value="KPI45427.1"/>
    <property type="molecule type" value="Genomic_DNA"/>
</dbReference>
<evidence type="ECO:0000256" key="1">
    <source>
        <dbReference type="SAM" id="MobiDB-lite"/>
    </source>
</evidence>
<dbReference type="STRING" id="1664694.A0A0N1HXR8"/>
<dbReference type="CDD" id="cd00882">
    <property type="entry name" value="Ras_like_GTPase"/>
    <property type="match status" value="1"/>
</dbReference>
<dbReference type="InterPro" id="IPR018712">
    <property type="entry name" value="Tle1-like_cat"/>
</dbReference>
<dbReference type="PANTHER" id="PTHR33840">
    <property type="match status" value="1"/>
</dbReference>
<dbReference type="AlphaFoldDB" id="A0A0N1HXR8"/>
<evidence type="ECO:0000259" key="2">
    <source>
        <dbReference type="Pfam" id="PF01926"/>
    </source>
</evidence>
<dbReference type="VEuPathDB" id="FungiDB:AB675_786"/>
<dbReference type="InterPro" id="IPR027417">
    <property type="entry name" value="P-loop_NTPase"/>
</dbReference>
<organism evidence="4 5">
    <name type="scientific">Cyphellophora attinorum</name>
    <dbReference type="NCBI Taxonomy" id="1664694"/>
    <lineage>
        <taxon>Eukaryota</taxon>
        <taxon>Fungi</taxon>
        <taxon>Dikarya</taxon>
        <taxon>Ascomycota</taxon>
        <taxon>Pezizomycotina</taxon>
        <taxon>Eurotiomycetes</taxon>
        <taxon>Chaetothyriomycetidae</taxon>
        <taxon>Chaetothyriales</taxon>
        <taxon>Cyphellophoraceae</taxon>
        <taxon>Cyphellophora</taxon>
    </lineage>
</organism>
<keyword evidence="5" id="KW-1185">Reference proteome</keyword>
<feature type="region of interest" description="Disordered" evidence="1">
    <location>
        <begin position="1003"/>
        <end position="1027"/>
    </location>
</feature>
<evidence type="ECO:0000313" key="5">
    <source>
        <dbReference type="Proteomes" id="UP000038010"/>
    </source>
</evidence>